<evidence type="ECO:0000259" key="6">
    <source>
        <dbReference type="SMART" id="SM00822"/>
    </source>
</evidence>
<dbReference type="PRINTS" id="PR00081">
    <property type="entry name" value="GDHRDH"/>
</dbReference>
<dbReference type="InterPro" id="IPR036291">
    <property type="entry name" value="NAD(P)-bd_dom_sf"/>
</dbReference>
<dbReference type="Gene3D" id="3.40.50.720">
    <property type="entry name" value="NAD(P)-binding Rossmann-like Domain"/>
    <property type="match status" value="1"/>
</dbReference>
<dbReference type="EC" id="1.3.1.124" evidence="3"/>
<dbReference type="SMART" id="SM00822">
    <property type="entry name" value="PKS_KR"/>
    <property type="match status" value="1"/>
</dbReference>
<evidence type="ECO:0000256" key="2">
    <source>
        <dbReference type="ARBA" id="ARBA00023002"/>
    </source>
</evidence>
<keyword evidence="2" id="KW-0560">Oxidoreductase</keyword>
<protein>
    <recommendedName>
        <fullName evidence="3">2,4-dienoyl-CoA reductase [(3E)-enoyl-CoA-producing]</fullName>
        <ecNumber evidence="3">1.3.1.124</ecNumber>
    </recommendedName>
</protein>
<dbReference type="InterPro" id="IPR002347">
    <property type="entry name" value="SDR_fam"/>
</dbReference>
<gene>
    <name evidence="7" type="ORF">DTER00134_LOCUS17862</name>
</gene>
<dbReference type="Pfam" id="PF13561">
    <property type="entry name" value="adh_short_C2"/>
    <property type="match status" value="1"/>
</dbReference>
<dbReference type="PANTHER" id="PTHR43296:SF2">
    <property type="entry name" value="PEROXISOMAL 2,4-DIENOYL-COA REDUCTASE [(3E)-ENOYL-COA-PRODUCING]"/>
    <property type="match status" value="1"/>
</dbReference>
<reference evidence="7" key="1">
    <citation type="submission" date="2021-01" db="EMBL/GenBank/DDBJ databases">
        <authorList>
            <person name="Corre E."/>
            <person name="Pelletier E."/>
            <person name="Niang G."/>
            <person name="Scheremetjew M."/>
            <person name="Finn R."/>
            <person name="Kale V."/>
            <person name="Holt S."/>
            <person name="Cochrane G."/>
            <person name="Meng A."/>
            <person name="Brown T."/>
            <person name="Cohen L."/>
        </authorList>
    </citation>
    <scope>NUCLEOTIDE SEQUENCE</scope>
    <source>
        <strain evidence="7">CCMP1320</strain>
    </source>
</reference>
<evidence type="ECO:0000256" key="4">
    <source>
        <dbReference type="ARBA" id="ARBA00048009"/>
    </source>
</evidence>
<proteinExistence type="predicted"/>
<dbReference type="EMBL" id="HBIP01029562">
    <property type="protein sequence ID" value="CAE0502789.1"/>
    <property type="molecule type" value="Transcribed_RNA"/>
</dbReference>
<dbReference type="CDD" id="cd05369">
    <property type="entry name" value="TER_DECR_SDR_a"/>
    <property type="match status" value="1"/>
</dbReference>
<dbReference type="GO" id="GO:0009062">
    <property type="term" value="P:fatty acid catabolic process"/>
    <property type="evidence" value="ECO:0007669"/>
    <property type="project" value="InterPro"/>
</dbReference>
<dbReference type="GO" id="GO:0008670">
    <property type="term" value="F:2,4-dienoyl-CoA reductase (NADPH) activity"/>
    <property type="evidence" value="ECO:0007669"/>
    <property type="project" value="InterPro"/>
</dbReference>
<dbReference type="FunFam" id="3.40.50.720:FF:000084">
    <property type="entry name" value="Short-chain dehydrogenase reductase"/>
    <property type="match status" value="1"/>
</dbReference>
<dbReference type="InterPro" id="IPR045017">
    <property type="entry name" value="DECR2-like"/>
</dbReference>
<keyword evidence="1" id="KW-0521">NADP</keyword>
<dbReference type="PANTHER" id="PTHR43296">
    <property type="entry name" value="PEROXISOMAL 2,4-DIENOYL-COA REDUCTASE"/>
    <property type="match status" value="1"/>
</dbReference>
<dbReference type="AlphaFoldDB" id="A0A7S3R4Z9"/>
<accession>A0A7S3R4Z9</accession>
<name>A0A7S3R4Z9_DUNTE</name>
<dbReference type="GO" id="GO:0005777">
    <property type="term" value="C:peroxisome"/>
    <property type="evidence" value="ECO:0007669"/>
    <property type="project" value="TreeGrafter"/>
</dbReference>
<feature type="domain" description="Ketoreductase" evidence="6">
    <location>
        <begin position="14"/>
        <end position="193"/>
    </location>
</feature>
<evidence type="ECO:0000256" key="3">
    <source>
        <dbReference type="ARBA" id="ARBA00026117"/>
    </source>
</evidence>
<evidence type="ECO:0000256" key="5">
    <source>
        <dbReference type="ARBA" id="ARBA00048340"/>
    </source>
</evidence>
<sequence length="297" mass="31219">MPESPFKPDILQGKVALVTGGTSGIGYEIATQLGLHGAKVVVTGRRQEVLDAACQAMRDAGVQVLGLPGDVRKQANCQGWVQEIASKFGRLDILVNCAAGNFLATAENLTPNGFRTVMEIDAIGTFTMSQAAFPLLKQSDSACITNISATLQYGATWWQAHASAAKSAVDSLTRTLALEWGTYGIRVNGVAPGPIEGTAGIMKLGPSSAGKVQEEITARVPLGRMGSKWDIAMACTFLASPAAAYISGDTMVVDGASWMWDPPLVPRHVVAKVSRSVESQSRAEGLAKTAANTRSKL</sequence>
<comment type="catalytic activity">
    <reaction evidence="5">
        <text>a (2E,4Z)-dienoyl-CoA + NADPH + H(+) = a 4,5-saturated-(3E)-enoyl-CoA + NADP(+)</text>
        <dbReference type="Rhea" id="RHEA:61892"/>
        <dbReference type="ChEBI" id="CHEBI:15378"/>
        <dbReference type="ChEBI" id="CHEBI:57783"/>
        <dbReference type="ChEBI" id="CHEBI:58349"/>
        <dbReference type="ChEBI" id="CHEBI:85099"/>
        <dbReference type="ChEBI" id="CHEBI:85493"/>
        <dbReference type="EC" id="1.3.1.124"/>
    </reaction>
</comment>
<comment type="catalytic activity">
    <reaction evidence="4">
        <text>a (2E,4E)-dienoyl-CoA + NADPH + H(+) = a 4,5-saturated-(3E)-enoyl-CoA + NADP(+)</text>
        <dbReference type="Rhea" id="RHEA:45912"/>
        <dbReference type="ChEBI" id="CHEBI:15378"/>
        <dbReference type="ChEBI" id="CHEBI:57783"/>
        <dbReference type="ChEBI" id="CHEBI:58349"/>
        <dbReference type="ChEBI" id="CHEBI:85101"/>
        <dbReference type="ChEBI" id="CHEBI:85493"/>
        <dbReference type="EC" id="1.3.1.124"/>
    </reaction>
</comment>
<organism evidence="7">
    <name type="scientific">Dunaliella tertiolecta</name>
    <name type="common">Green alga</name>
    <dbReference type="NCBI Taxonomy" id="3047"/>
    <lineage>
        <taxon>Eukaryota</taxon>
        <taxon>Viridiplantae</taxon>
        <taxon>Chlorophyta</taxon>
        <taxon>core chlorophytes</taxon>
        <taxon>Chlorophyceae</taxon>
        <taxon>CS clade</taxon>
        <taxon>Chlamydomonadales</taxon>
        <taxon>Dunaliellaceae</taxon>
        <taxon>Dunaliella</taxon>
    </lineage>
</organism>
<evidence type="ECO:0000256" key="1">
    <source>
        <dbReference type="ARBA" id="ARBA00022857"/>
    </source>
</evidence>
<dbReference type="InterPro" id="IPR057326">
    <property type="entry name" value="KR_dom"/>
</dbReference>
<evidence type="ECO:0000313" key="7">
    <source>
        <dbReference type="EMBL" id="CAE0502789.1"/>
    </source>
</evidence>
<dbReference type="SUPFAM" id="SSF51735">
    <property type="entry name" value="NAD(P)-binding Rossmann-fold domains"/>
    <property type="match status" value="1"/>
</dbReference>